<gene>
    <name evidence="1" type="ORF">RG1141_CH23940</name>
</gene>
<organism evidence="1 2">
    <name type="scientific">Neorhizobium galegae bv. officinalis bv. officinalis str. HAMBI 1141</name>
    <dbReference type="NCBI Taxonomy" id="1028801"/>
    <lineage>
        <taxon>Bacteria</taxon>
        <taxon>Pseudomonadati</taxon>
        <taxon>Pseudomonadota</taxon>
        <taxon>Alphaproteobacteria</taxon>
        <taxon>Hyphomicrobiales</taxon>
        <taxon>Rhizobiaceae</taxon>
        <taxon>Rhizobium/Agrobacterium group</taxon>
        <taxon>Neorhizobium</taxon>
    </lineage>
</organism>
<dbReference type="AlphaFoldDB" id="A0A068T877"/>
<dbReference type="KEGG" id="ngl:RG1141_CH23940"/>
<protein>
    <submittedName>
        <fullName evidence="1">Uncharacterized protein</fullName>
    </submittedName>
</protein>
<proteinExistence type="predicted"/>
<dbReference type="RefSeq" id="WP_038544028.1">
    <property type="nucleotide sequence ID" value="NZ_HG938355.1"/>
</dbReference>
<name>A0A068T877_NEOGA</name>
<evidence type="ECO:0000313" key="1">
    <source>
        <dbReference type="EMBL" id="CDN54732.1"/>
    </source>
</evidence>
<dbReference type="Proteomes" id="UP000028186">
    <property type="component" value="Chromosome I"/>
</dbReference>
<dbReference type="HOGENOM" id="CLU_2383173_0_0_5"/>
<sequence>MNNSVLINATIQFPLDQLVEAVGPEVSRALVHGFVKPVKNRPPDKALDVAVARVVDALDHWERTTHTVGEANAREQLIRAVRTLRATVIRNRRK</sequence>
<dbReference type="EMBL" id="HG938355">
    <property type="protein sequence ID" value="CDN54732.1"/>
    <property type="molecule type" value="Genomic_DNA"/>
</dbReference>
<reference evidence="2" key="1">
    <citation type="journal article" date="2014" name="BMC Genomics">
        <title>Genome sequencing of two Neorhizobium galegae strains reveals a noeT gene responsible for the unusual acetylation of the nodulation factors.</title>
        <authorList>
            <person name="Osterman J."/>
            <person name="Marsh J."/>
            <person name="Laine P.K."/>
            <person name="Zeng Z."/>
            <person name="Alatalo E."/>
            <person name="Sullivan J.T."/>
            <person name="Young J.P."/>
            <person name="Thomas-Oates J."/>
            <person name="Paulin L."/>
            <person name="Lindstrom K."/>
        </authorList>
    </citation>
    <scope>NUCLEOTIDE SEQUENCE [LARGE SCALE GENOMIC DNA]</scope>
    <source>
        <strain evidence="2">HAMBI 1141</strain>
    </source>
</reference>
<evidence type="ECO:0000313" key="2">
    <source>
        <dbReference type="Proteomes" id="UP000028186"/>
    </source>
</evidence>
<accession>A0A068T877</accession>
<dbReference type="PATRIC" id="fig|1028801.3.peg.2432"/>